<dbReference type="Gene3D" id="3.40.718.10">
    <property type="entry name" value="Isopropylmalate Dehydrogenase"/>
    <property type="match status" value="1"/>
</dbReference>
<dbReference type="AlphaFoldDB" id="A0AAN6NPW0"/>
<reference evidence="1" key="2">
    <citation type="submission" date="2023-06" db="EMBL/GenBank/DDBJ databases">
        <authorList>
            <consortium name="Lawrence Berkeley National Laboratory"/>
            <person name="Mondo S.J."/>
            <person name="Hensen N."/>
            <person name="Bonometti L."/>
            <person name="Westerberg I."/>
            <person name="Brannstrom I.O."/>
            <person name="Guillou S."/>
            <person name="Cros-Aarteil S."/>
            <person name="Calhoun S."/>
            <person name="Haridas S."/>
            <person name="Kuo A."/>
            <person name="Pangilinan J."/>
            <person name="Riley R."/>
            <person name="Labutti K."/>
            <person name="Andreopoulos B."/>
            <person name="Lipzen A."/>
            <person name="Chen C."/>
            <person name="Yanf M."/>
            <person name="Daum C."/>
            <person name="Ng V."/>
            <person name="Clum A."/>
            <person name="Steindorff A."/>
            <person name="Ohm R."/>
            <person name="Martin F."/>
            <person name="Silar P."/>
            <person name="Natvig D."/>
            <person name="Lalanne C."/>
            <person name="Gautier V."/>
            <person name="Ament-Velasquez S.L."/>
            <person name="Kruys A."/>
            <person name="Hutchinson M.I."/>
            <person name="Powell A.J."/>
            <person name="Barry K."/>
            <person name="Miller A.N."/>
            <person name="Grigoriev I.V."/>
            <person name="Debuchy R."/>
            <person name="Gladieux P."/>
            <person name="Thoren M.H."/>
            <person name="Johannesson H."/>
        </authorList>
    </citation>
    <scope>NUCLEOTIDE SEQUENCE</scope>
    <source>
        <strain evidence="1">CBS 626.80</strain>
    </source>
</reference>
<evidence type="ECO:0000313" key="1">
    <source>
        <dbReference type="EMBL" id="KAK3948823.1"/>
    </source>
</evidence>
<accession>A0AAN6NPW0</accession>
<proteinExistence type="predicted"/>
<dbReference type="SUPFAM" id="SSF53659">
    <property type="entry name" value="Isocitrate/Isopropylmalate dehydrogenase-like"/>
    <property type="match status" value="1"/>
</dbReference>
<dbReference type="EMBL" id="MU859242">
    <property type="protein sequence ID" value="KAK3948823.1"/>
    <property type="molecule type" value="Genomic_DNA"/>
</dbReference>
<reference evidence="1" key="1">
    <citation type="journal article" date="2023" name="Mol. Phylogenet. Evol.">
        <title>Genome-scale phylogeny and comparative genomics of the fungal order Sordariales.</title>
        <authorList>
            <person name="Hensen N."/>
            <person name="Bonometti L."/>
            <person name="Westerberg I."/>
            <person name="Brannstrom I.O."/>
            <person name="Guillou S."/>
            <person name="Cros-Aarteil S."/>
            <person name="Calhoun S."/>
            <person name="Haridas S."/>
            <person name="Kuo A."/>
            <person name="Mondo S."/>
            <person name="Pangilinan J."/>
            <person name="Riley R."/>
            <person name="LaButti K."/>
            <person name="Andreopoulos B."/>
            <person name="Lipzen A."/>
            <person name="Chen C."/>
            <person name="Yan M."/>
            <person name="Daum C."/>
            <person name="Ng V."/>
            <person name="Clum A."/>
            <person name="Steindorff A."/>
            <person name="Ohm R.A."/>
            <person name="Martin F."/>
            <person name="Silar P."/>
            <person name="Natvig D.O."/>
            <person name="Lalanne C."/>
            <person name="Gautier V."/>
            <person name="Ament-Velasquez S.L."/>
            <person name="Kruys A."/>
            <person name="Hutchinson M.I."/>
            <person name="Powell A.J."/>
            <person name="Barry K."/>
            <person name="Miller A.N."/>
            <person name="Grigoriev I.V."/>
            <person name="Debuchy R."/>
            <person name="Gladieux P."/>
            <person name="Hiltunen Thoren M."/>
            <person name="Johannesson H."/>
        </authorList>
    </citation>
    <scope>NUCLEOTIDE SEQUENCE</scope>
    <source>
        <strain evidence="1">CBS 626.80</strain>
    </source>
</reference>
<sequence length="155" mass="17574">MKATRYMKFWEVLPLVITKGAAVAQLQNSKHVPCYHAHASVALRRKLDVYANHGPVEFVTTAAKLVDMIIASKNTEDLHVEYENTSNPTVPDFLMARRPSHQKHLAPRLFALRASPGTIVDETHLPHPRRYEQIRKTGSHAMRMRSLVIVEPAAY</sequence>
<gene>
    <name evidence="1" type="ORF">QBC32DRAFT_364736</name>
</gene>
<dbReference type="Proteomes" id="UP001303222">
    <property type="component" value="Unassembled WGS sequence"/>
</dbReference>
<comment type="caution">
    <text evidence="1">The sequence shown here is derived from an EMBL/GenBank/DDBJ whole genome shotgun (WGS) entry which is preliminary data.</text>
</comment>
<keyword evidence="2" id="KW-1185">Reference proteome</keyword>
<protein>
    <submittedName>
        <fullName evidence="1">Uncharacterized protein</fullName>
    </submittedName>
</protein>
<organism evidence="1 2">
    <name type="scientific">Pseudoneurospora amorphoporcata</name>
    <dbReference type="NCBI Taxonomy" id="241081"/>
    <lineage>
        <taxon>Eukaryota</taxon>
        <taxon>Fungi</taxon>
        <taxon>Dikarya</taxon>
        <taxon>Ascomycota</taxon>
        <taxon>Pezizomycotina</taxon>
        <taxon>Sordariomycetes</taxon>
        <taxon>Sordariomycetidae</taxon>
        <taxon>Sordariales</taxon>
        <taxon>Sordariaceae</taxon>
        <taxon>Pseudoneurospora</taxon>
    </lineage>
</organism>
<evidence type="ECO:0000313" key="2">
    <source>
        <dbReference type="Proteomes" id="UP001303222"/>
    </source>
</evidence>
<name>A0AAN6NPW0_9PEZI</name>